<keyword evidence="3" id="KW-1185">Reference proteome</keyword>
<dbReference type="PROSITE" id="PS00383">
    <property type="entry name" value="TYR_PHOSPHATASE_1"/>
    <property type="match status" value="1"/>
</dbReference>
<dbReference type="Gene3D" id="3.90.190.10">
    <property type="entry name" value="Protein tyrosine phosphatase superfamily"/>
    <property type="match status" value="1"/>
</dbReference>
<dbReference type="PANTHER" id="PTHR31126">
    <property type="entry name" value="TYROSINE-PROTEIN PHOSPHATASE"/>
    <property type="match status" value="1"/>
</dbReference>
<dbReference type="PANTHER" id="PTHR31126:SF1">
    <property type="entry name" value="TYROSINE SPECIFIC PROTEIN PHOSPHATASES DOMAIN-CONTAINING PROTEIN"/>
    <property type="match status" value="1"/>
</dbReference>
<dbReference type="Proteomes" id="UP000636479">
    <property type="component" value="Unassembled WGS sequence"/>
</dbReference>
<dbReference type="OrthoDB" id="9988524at2759"/>
<protein>
    <submittedName>
        <fullName evidence="2">TYR-PHOSPHATASE-2 domain-containing protein</fullName>
    </submittedName>
</protein>
<dbReference type="InterPro" id="IPR026893">
    <property type="entry name" value="Tyr/Ser_Pase_IphP-type"/>
</dbReference>
<dbReference type="InterPro" id="IPR029021">
    <property type="entry name" value="Prot-tyrosine_phosphatase-like"/>
</dbReference>
<reference evidence="2" key="1">
    <citation type="submission" date="2020-05" db="EMBL/GenBank/DDBJ databases">
        <title>Mycena genomes resolve the evolution of fungal bioluminescence.</title>
        <authorList>
            <person name="Tsai I.J."/>
        </authorList>
    </citation>
    <scope>NUCLEOTIDE SEQUENCE</scope>
    <source>
        <strain evidence="2">171206Taipei</strain>
    </source>
</reference>
<dbReference type="GO" id="GO:0004721">
    <property type="term" value="F:phosphoprotein phosphatase activity"/>
    <property type="evidence" value="ECO:0007669"/>
    <property type="project" value="InterPro"/>
</dbReference>
<dbReference type="RefSeq" id="XP_037213267.1">
    <property type="nucleotide sequence ID" value="XM_037370266.1"/>
</dbReference>
<evidence type="ECO:0000313" key="3">
    <source>
        <dbReference type="Proteomes" id="UP000636479"/>
    </source>
</evidence>
<evidence type="ECO:0000313" key="2">
    <source>
        <dbReference type="EMBL" id="KAF7289236.1"/>
    </source>
</evidence>
<dbReference type="Pfam" id="PF13350">
    <property type="entry name" value="Y_phosphatase3"/>
    <property type="match status" value="1"/>
</dbReference>
<accession>A0A8H6RYD6</accession>
<organism evidence="2 3">
    <name type="scientific">Mycena indigotica</name>
    <dbReference type="NCBI Taxonomy" id="2126181"/>
    <lineage>
        <taxon>Eukaryota</taxon>
        <taxon>Fungi</taxon>
        <taxon>Dikarya</taxon>
        <taxon>Basidiomycota</taxon>
        <taxon>Agaricomycotina</taxon>
        <taxon>Agaricomycetes</taxon>
        <taxon>Agaricomycetidae</taxon>
        <taxon>Agaricales</taxon>
        <taxon>Marasmiineae</taxon>
        <taxon>Mycenaceae</taxon>
        <taxon>Mycena</taxon>
    </lineage>
</organism>
<dbReference type="EMBL" id="JACAZF010000017">
    <property type="protein sequence ID" value="KAF7289236.1"/>
    <property type="molecule type" value="Genomic_DNA"/>
</dbReference>
<dbReference type="GeneID" id="59352782"/>
<evidence type="ECO:0000259" key="1">
    <source>
        <dbReference type="PROSITE" id="PS50056"/>
    </source>
</evidence>
<dbReference type="InterPro" id="IPR016130">
    <property type="entry name" value="Tyr_Pase_AS"/>
</dbReference>
<gene>
    <name evidence="2" type="ORF">MIND_01385000</name>
</gene>
<dbReference type="AlphaFoldDB" id="A0A8H6RYD6"/>
<name>A0A8H6RYD6_9AGAR</name>
<dbReference type="InterPro" id="IPR000387">
    <property type="entry name" value="Tyr_Pase_dom"/>
</dbReference>
<feature type="domain" description="Tyrosine specific protein phosphatases" evidence="1">
    <location>
        <begin position="128"/>
        <end position="200"/>
    </location>
</feature>
<dbReference type="SUPFAM" id="SSF52799">
    <property type="entry name" value="(Phosphotyrosine protein) phosphatases II"/>
    <property type="match status" value="1"/>
</dbReference>
<sequence length="259" mass="28556">MAANPLPPPFITIEGIINARSVGGYSDPPTKPNLLYRCADPSRITPTGKIQLQALGISDVFDFRADDEIASYNTPAPDVAGITFHRVPVSEKRAFDPISLAARMEEFANDERGTFVRLNNEILESAGPAFQTVLRHMLDNPDKPCMVHCTIGKDRTGIFTALLLMLLGVPDKDIAAEYGLTSAALEPYAPLLIERFKQRVGNVEHDNWEGLSQMISSKPENMEAILQMVREKYGGAEGWVTTHTSLTSSDVELLRQNSR</sequence>
<proteinExistence type="predicted"/>
<comment type="caution">
    <text evidence="2">The sequence shown here is derived from an EMBL/GenBank/DDBJ whole genome shotgun (WGS) entry which is preliminary data.</text>
</comment>
<dbReference type="PROSITE" id="PS50056">
    <property type="entry name" value="TYR_PHOSPHATASE_2"/>
    <property type="match status" value="1"/>
</dbReference>